<gene>
    <name evidence="2" type="ORF">B0F87_106295</name>
</gene>
<dbReference type="AlphaFoldDB" id="A0A2S6HDC8"/>
<dbReference type="Pfam" id="PF07963">
    <property type="entry name" value="N_methyl"/>
    <property type="match status" value="1"/>
</dbReference>
<organism evidence="2 3">
    <name type="scientific">Methylobacter tundripaludum</name>
    <dbReference type="NCBI Taxonomy" id="173365"/>
    <lineage>
        <taxon>Bacteria</taxon>
        <taxon>Pseudomonadati</taxon>
        <taxon>Pseudomonadota</taxon>
        <taxon>Gammaproteobacteria</taxon>
        <taxon>Methylococcales</taxon>
        <taxon>Methylococcaceae</taxon>
        <taxon>Methylobacter</taxon>
    </lineage>
</organism>
<keyword evidence="1" id="KW-0812">Transmembrane</keyword>
<evidence type="ECO:0000256" key="1">
    <source>
        <dbReference type="SAM" id="Phobius"/>
    </source>
</evidence>
<proteinExistence type="predicted"/>
<keyword evidence="1" id="KW-0472">Membrane</keyword>
<accession>A0A2S6HDC8</accession>
<dbReference type="RefSeq" id="WP_104429282.1">
    <property type="nucleotide sequence ID" value="NZ_PTIZ01000006.1"/>
</dbReference>
<dbReference type="Proteomes" id="UP000240010">
    <property type="component" value="Unassembled WGS sequence"/>
</dbReference>
<dbReference type="InterPro" id="IPR012902">
    <property type="entry name" value="N_methyl_site"/>
</dbReference>
<reference evidence="2 3" key="1">
    <citation type="submission" date="2018-02" db="EMBL/GenBank/DDBJ databases">
        <title>Subsurface microbial communities from deep shales in Ohio and West Virginia, USA.</title>
        <authorList>
            <person name="Wrighton K."/>
        </authorList>
    </citation>
    <scope>NUCLEOTIDE SEQUENCE [LARGE SCALE GENOMIC DNA]</scope>
    <source>
        <strain evidence="2 3">OWC-DMM</strain>
    </source>
</reference>
<dbReference type="PROSITE" id="PS00409">
    <property type="entry name" value="PROKAR_NTER_METHYL"/>
    <property type="match status" value="1"/>
</dbReference>
<protein>
    <submittedName>
        <fullName evidence="2">MSHA biogenesis protein MshO</fullName>
    </submittedName>
</protein>
<feature type="transmembrane region" description="Helical" evidence="1">
    <location>
        <begin position="12"/>
        <end position="35"/>
    </location>
</feature>
<name>A0A2S6HDC8_9GAMM</name>
<dbReference type="EMBL" id="PTIZ01000006">
    <property type="protein sequence ID" value="PPK75446.1"/>
    <property type="molecule type" value="Genomic_DNA"/>
</dbReference>
<keyword evidence="1" id="KW-1133">Transmembrane helix</keyword>
<evidence type="ECO:0000313" key="3">
    <source>
        <dbReference type="Proteomes" id="UP000240010"/>
    </source>
</evidence>
<comment type="caution">
    <text evidence="2">The sequence shown here is derived from an EMBL/GenBank/DDBJ whole genome shotgun (WGS) entry which is preliminary data.</text>
</comment>
<sequence length="276" mass="29267">MMLSCNRSQSGFTLIEAVMVIVITGILAVLASSFAAPLKGYFEALDRAELSDAADTALRRMARELRTALPNSVRVSGSFIEFLPTTTGGRYRKEQDCSAVCAGDILDFVATDTSFDVIGALPAVPIAGEELVVYNTTPDAVYAGTNVVALTSDIATCALSATRICFSGGMQFLFESPGNRFQIISGPVTFACIGNTLWRYSGYAKQAAQPTDITVVPLNAATSIARLATGVNCATSSFVYNAGVTQRADLVVMRLTLSNNSDSVTLLHQVHVQNVP</sequence>
<evidence type="ECO:0000313" key="2">
    <source>
        <dbReference type="EMBL" id="PPK75446.1"/>
    </source>
</evidence>
<dbReference type="NCBIfam" id="TIGR02532">
    <property type="entry name" value="IV_pilin_GFxxxE"/>
    <property type="match status" value="1"/>
</dbReference>